<dbReference type="Proteomes" id="UP001549036">
    <property type="component" value="Unassembled WGS sequence"/>
</dbReference>
<feature type="region of interest" description="Disordered" evidence="1">
    <location>
        <begin position="1"/>
        <end position="74"/>
    </location>
</feature>
<dbReference type="EMBL" id="JBEPLM010000003">
    <property type="protein sequence ID" value="MET3592677.1"/>
    <property type="molecule type" value="Genomic_DNA"/>
</dbReference>
<comment type="caution">
    <text evidence="2">The sequence shown here is derived from an EMBL/GenBank/DDBJ whole genome shotgun (WGS) entry which is preliminary data.</text>
</comment>
<feature type="compositionally biased region" description="Basic and acidic residues" evidence="1">
    <location>
        <begin position="42"/>
        <end position="73"/>
    </location>
</feature>
<evidence type="ECO:0000313" key="3">
    <source>
        <dbReference type="Proteomes" id="UP001549036"/>
    </source>
</evidence>
<proteinExistence type="predicted"/>
<gene>
    <name evidence="2" type="ORF">ABID26_002065</name>
</gene>
<keyword evidence="3" id="KW-1185">Reference proteome</keyword>
<protein>
    <submittedName>
        <fullName evidence="2">Uncharacterized protein</fullName>
    </submittedName>
</protein>
<name>A0ABV2HPZ9_9HYPH</name>
<accession>A0ABV2HPZ9</accession>
<reference evidence="2 3" key="1">
    <citation type="submission" date="2024-06" db="EMBL/GenBank/DDBJ databases">
        <title>Genomic Encyclopedia of Type Strains, Phase IV (KMG-IV): sequencing the most valuable type-strain genomes for metagenomic binning, comparative biology and taxonomic classification.</title>
        <authorList>
            <person name="Goeker M."/>
        </authorList>
    </citation>
    <scope>NUCLEOTIDE SEQUENCE [LARGE SCALE GENOMIC DNA]</scope>
    <source>
        <strain evidence="2 3">DSM 29846</strain>
    </source>
</reference>
<sequence length="111" mass="12343">MRSRRKAQGEKAVDEFRQRQPRQVFEQRIARSAAGKPAFGAADRHGSEDEPGKRDARANGERHREARAARESCRGAAGAVEMAEIVLLARHGNRMGRIAALIKPADLPYIR</sequence>
<organism evidence="2 3">
    <name type="scientific">Mesorhizobium shonense</name>
    <dbReference type="NCBI Taxonomy" id="1209948"/>
    <lineage>
        <taxon>Bacteria</taxon>
        <taxon>Pseudomonadati</taxon>
        <taxon>Pseudomonadota</taxon>
        <taxon>Alphaproteobacteria</taxon>
        <taxon>Hyphomicrobiales</taxon>
        <taxon>Phyllobacteriaceae</taxon>
        <taxon>Mesorhizobium</taxon>
    </lineage>
</organism>
<evidence type="ECO:0000313" key="2">
    <source>
        <dbReference type="EMBL" id="MET3592677.1"/>
    </source>
</evidence>
<feature type="compositionally biased region" description="Basic and acidic residues" evidence="1">
    <location>
        <begin position="7"/>
        <end position="18"/>
    </location>
</feature>
<evidence type="ECO:0000256" key="1">
    <source>
        <dbReference type="SAM" id="MobiDB-lite"/>
    </source>
</evidence>